<organism evidence="3 4">
    <name type="scientific">Acuticoccus sediminis</name>
    <dbReference type="NCBI Taxonomy" id="2184697"/>
    <lineage>
        <taxon>Bacteria</taxon>
        <taxon>Pseudomonadati</taxon>
        <taxon>Pseudomonadota</taxon>
        <taxon>Alphaproteobacteria</taxon>
        <taxon>Hyphomicrobiales</taxon>
        <taxon>Amorphaceae</taxon>
        <taxon>Acuticoccus</taxon>
    </lineage>
</organism>
<dbReference type="InterPro" id="IPR029061">
    <property type="entry name" value="THDP-binding"/>
</dbReference>
<evidence type="ECO:0000313" key="3">
    <source>
        <dbReference type="EMBL" id="RAI01527.1"/>
    </source>
</evidence>
<dbReference type="Gene3D" id="3.40.50.970">
    <property type="match status" value="1"/>
</dbReference>
<keyword evidence="4" id="KW-1185">Reference proteome</keyword>
<keyword evidence="1" id="KW-0210">Decarboxylase</keyword>
<dbReference type="CDD" id="cd07035">
    <property type="entry name" value="TPP_PYR_POX_like"/>
    <property type="match status" value="1"/>
</dbReference>
<dbReference type="EMBL" id="QHHQ01000002">
    <property type="protein sequence ID" value="RAI01527.1"/>
    <property type="molecule type" value="Genomic_DNA"/>
</dbReference>
<keyword evidence="3" id="KW-0670">Pyruvate</keyword>
<keyword evidence="2" id="KW-0456">Lyase</keyword>
<evidence type="ECO:0000256" key="1">
    <source>
        <dbReference type="ARBA" id="ARBA00022793"/>
    </source>
</evidence>
<name>A0A8B2NZS8_9HYPH</name>
<evidence type="ECO:0000256" key="2">
    <source>
        <dbReference type="ARBA" id="ARBA00023239"/>
    </source>
</evidence>
<dbReference type="GO" id="GO:0016831">
    <property type="term" value="F:carboxy-lyase activity"/>
    <property type="evidence" value="ECO:0007669"/>
    <property type="project" value="UniProtKB-KW"/>
</dbReference>
<dbReference type="PANTHER" id="PTHR42818">
    <property type="entry name" value="SULFOPYRUVATE DECARBOXYLASE SUBUNIT ALPHA"/>
    <property type="match status" value="1"/>
</dbReference>
<reference evidence="3 4" key="1">
    <citation type="submission" date="2018-05" db="EMBL/GenBank/DDBJ databases">
        <title>Acuticoccus sediminis sp. nov., isolated from deep-sea sediment of Indian Ocean.</title>
        <authorList>
            <person name="Liu X."/>
            <person name="Lai Q."/>
            <person name="Du Y."/>
            <person name="Sun F."/>
            <person name="Zhang X."/>
            <person name="Wang S."/>
            <person name="Shao Z."/>
        </authorList>
    </citation>
    <scope>NUCLEOTIDE SEQUENCE [LARGE SCALE GENOMIC DNA]</scope>
    <source>
        <strain evidence="3 4">PTG4-2</strain>
    </source>
</reference>
<sequence length="217" mass="23418">MQNGAQLRNVHSDRISLCLIDQKGRCHSISERLGQNDPDAGATSVTADLTTDWPRATYDALRAADVRHMAYVPDAGHSTLIRLLEADGAVVSNVLTSEEEGIAIACGSWLGGTRSVVLMQSSGVGNCINMLSLPVQARIPLLILVTMRGEWDEFNPWQVPMGRATEAALTAIGVTVHRAETGEDVVATVEQAARMAFESDQQVAVLIGQRLLGKKKW</sequence>
<dbReference type="InterPro" id="IPR051818">
    <property type="entry name" value="TPP_dependent_decarboxylase"/>
</dbReference>
<proteinExistence type="predicted"/>
<dbReference type="PANTHER" id="PTHR42818:SF1">
    <property type="entry name" value="SULFOPYRUVATE DECARBOXYLASE"/>
    <property type="match status" value="1"/>
</dbReference>
<comment type="caution">
    <text evidence="3">The sequence shown here is derived from an EMBL/GenBank/DDBJ whole genome shotgun (WGS) entry which is preliminary data.</text>
</comment>
<gene>
    <name evidence="3" type="ORF">DLJ53_08850</name>
</gene>
<dbReference type="AlphaFoldDB" id="A0A8B2NZS8"/>
<accession>A0A8B2NZS8</accession>
<dbReference type="OrthoDB" id="8220795at2"/>
<evidence type="ECO:0000313" key="4">
    <source>
        <dbReference type="Proteomes" id="UP000249590"/>
    </source>
</evidence>
<protein>
    <submittedName>
        <fullName evidence="3">Phosphonopyruvate decarboxylase</fullName>
    </submittedName>
</protein>
<dbReference type="SUPFAM" id="SSF52518">
    <property type="entry name" value="Thiamin diphosphate-binding fold (THDP-binding)"/>
    <property type="match status" value="1"/>
</dbReference>
<dbReference type="Proteomes" id="UP000249590">
    <property type="component" value="Unassembled WGS sequence"/>
</dbReference>